<dbReference type="EMBL" id="MEIQ01000045">
    <property type="protein sequence ID" value="PIT49866.1"/>
    <property type="molecule type" value="Genomic_DNA"/>
</dbReference>
<comment type="caution">
    <text evidence="1">The sequence shown here is derived from an EMBL/GenBank/DDBJ whole genome shotgun (WGS) entry which is preliminary data.</text>
</comment>
<gene>
    <name evidence="1" type="ORF">BHC48_07805</name>
</gene>
<evidence type="ECO:0000313" key="1">
    <source>
        <dbReference type="EMBL" id="PIT49866.1"/>
    </source>
</evidence>
<protein>
    <submittedName>
        <fullName evidence="1">Uncharacterized protein</fullName>
    </submittedName>
</protein>
<name>A0A2N9XNG1_9NEIS</name>
<evidence type="ECO:0000313" key="2">
    <source>
        <dbReference type="Proteomes" id="UP000231484"/>
    </source>
</evidence>
<dbReference type="AlphaFoldDB" id="A0A2N9XNG1"/>
<dbReference type="Proteomes" id="UP000231484">
    <property type="component" value="Unassembled WGS sequence"/>
</dbReference>
<accession>A0A2N9XNG1</accession>
<reference evidence="1 2" key="1">
    <citation type="journal article" date="2017" name="MBio">
        <title>Type VI secretion-mediated competition in the bee gut microbiome.</title>
        <authorList>
            <person name="Steele M.I."/>
            <person name="Kwong W.K."/>
            <person name="Powell J.E."/>
            <person name="Whiteley M."/>
            <person name="Moran N.A."/>
        </authorList>
    </citation>
    <scope>NUCLEOTIDE SEQUENCE [LARGE SCALE GENOMIC DNA]</scope>
    <source>
        <strain evidence="1 2">Occ4-2</strain>
    </source>
</reference>
<proteinExistence type="predicted"/>
<sequence>MPRKTIILAMTQSNGIVELIEKNLQFHGYEVLRVDSILKFKYNNLWERIYQFFYKHITKSDTYKKKLKAKQSFYKAQQLLANKNYDYALVIRPDVYPQDVLTLLKQHTKNKFIGYQWDGLKRFPVKNIIHLFDEFFVFDHTDLTHPDYQSYKLHSITNFYFDMVKPEHIKNNKLQAYFIGSHQACRVAAIEHCAEKLAENGVDIKFIIPTSKSKYIKYYKSKYITLGKKNRLTYYENLENVNSADILVDFVITAHNGLSFRHFEALYYQKKLITTNTHVQYYDFYHPNNIFIWDEKNLNGLQEFLAKPFIQIDTHIVEKYSFKNWIKTILDTSIP</sequence>
<organism evidence="1 2">
    <name type="scientific">Snodgrassella alvi</name>
    <dbReference type="NCBI Taxonomy" id="1196083"/>
    <lineage>
        <taxon>Bacteria</taxon>
        <taxon>Pseudomonadati</taxon>
        <taxon>Pseudomonadota</taxon>
        <taxon>Betaproteobacteria</taxon>
        <taxon>Neisseriales</taxon>
        <taxon>Neisseriaceae</taxon>
        <taxon>Snodgrassella</taxon>
    </lineage>
</organism>